<dbReference type="SMART" id="SM00100">
    <property type="entry name" value="cNMP"/>
    <property type="match status" value="1"/>
</dbReference>
<dbReference type="PANTHER" id="PTHR24567:SF74">
    <property type="entry name" value="HTH-TYPE TRANSCRIPTIONAL REGULATOR ARCR"/>
    <property type="match status" value="1"/>
</dbReference>
<evidence type="ECO:0000259" key="2">
    <source>
        <dbReference type="PROSITE" id="PS50042"/>
    </source>
</evidence>
<dbReference type="GO" id="GO:0005829">
    <property type="term" value="C:cytosol"/>
    <property type="evidence" value="ECO:0007669"/>
    <property type="project" value="TreeGrafter"/>
</dbReference>
<sequence length="156" mass="17193">MTQPIHIPNQAFVSPPELVDELKPLGHEITAVRGTILFHEGDPAKGVYIVLQGHASLTMSTENGNTVLARSSGPGSLLGLPGTFLRGIYQLTAEIDEDSRLIFVEREKVLEFLRQRTDLCMIVLSVLGNEVSQMPIQPVQPKRRASRKQQQAARLA</sequence>
<dbReference type="PROSITE" id="PS50042">
    <property type="entry name" value="CNMP_BINDING_3"/>
    <property type="match status" value="1"/>
</dbReference>
<evidence type="ECO:0000256" key="1">
    <source>
        <dbReference type="SAM" id="MobiDB-lite"/>
    </source>
</evidence>
<feature type="region of interest" description="Disordered" evidence="1">
    <location>
        <begin position="137"/>
        <end position="156"/>
    </location>
</feature>
<dbReference type="HOGENOM" id="CLU_1684275_0_0_0"/>
<organism evidence="3 4">
    <name type="scientific">Koribacter versatilis (strain Ellin345)</name>
    <dbReference type="NCBI Taxonomy" id="204669"/>
    <lineage>
        <taxon>Bacteria</taxon>
        <taxon>Pseudomonadati</taxon>
        <taxon>Acidobacteriota</taxon>
        <taxon>Terriglobia</taxon>
        <taxon>Terriglobales</taxon>
        <taxon>Candidatus Korobacteraceae</taxon>
        <taxon>Candidatus Korobacter</taxon>
    </lineage>
</organism>
<dbReference type="KEGG" id="aba:Acid345_4195"/>
<dbReference type="InterPro" id="IPR000595">
    <property type="entry name" value="cNMP-bd_dom"/>
</dbReference>
<name>Q1IIV5_KORVE</name>
<dbReference type="Gene3D" id="2.60.120.10">
    <property type="entry name" value="Jelly Rolls"/>
    <property type="match status" value="1"/>
</dbReference>
<dbReference type="SUPFAM" id="SSF51206">
    <property type="entry name" value="cAMP-binding domain-like"/>
    <property type="match status" value="1"/>
</dbReference>
<dbReference type="Pfam" id="PF00027">
    <property type="entry name" value="cNMP_binding"/>
    <property type="match status" value="1"/>
</dbReference>
<dbReference type="EMBL" id="CP000360">
    <property type="protein sequence ID" value="ABF43195.1"/>
    <property type="molecule type" value="Genomic_DNA"/>
</dbReference>
<dbReference type="Proteomes" id="UP000002432">
    <property type="component" value="Chromosome"/>
</dbReference>
<dbReference type="RefSeq" id="WP_011524994.1">
    <property type="nucleotide sequence ID" value="NC_008009.1"/>
</dbReference>
<evidence type="ECO:0000313" key="4">
    <source>
        <dbReference type="Proteomes" id="UP000002432"/>
    </source>
</evidence>
<dbReference type="GO" id="GO:0003700">
    <property type="term" value="F:DNA-binding transcription factor activity"/>
    <property type="evidence" value="ECO:0007669"/>
    <property type="project" value="TreeGrafter"/>
</dbReference>
<dbReference type="PANTHER" id="PTHR24567">
    <property type="entry name" value="CRP FAMILY TRANSCRIPTIONAL REGULATORY PROTEIN"/>
    <property type="match status" value="1"/>
</dbReference>
<dbReference type="InterPro" id="IPR018490">
    <property type="entry name" value="cNMP-bd_dom_sf"/>
</dbReference>
<dbReference type="EnsemblBacteria" id="ABF43195">
    <property type="protein sequence ID" value="ABF43195"/>
    <property type="gene ID" value="Acid345_4195"/>
</dbReference>
<protein>
    <submittedName>
        <fullName evidence="3">Cyclic nucleotide-binding protein</fullName>
    </submittedName>
</protein>
<gene>
    <name evidence="3" type="ordered locus">Acid345_4195</name>
</gene>
<reference evidence="3 4" key="1">
    <citation type="journal article" date="2009" name="Appl. Environ. Microbiol.">
        <title>Three genomes from the phylum Acidobacteria provide insight into the lifestyles of these microorganisms in soils.</title>
        <authorList>
            <person name="Ward N.L."/>
            <person name="Challacombe J.F."/>
            <person name="Janssen P.H."/>
            <person name="Henrissat B."/>
            <person name="Coutinho P.M."/>
            <person name="Wu M."/>
            <person name="Xie G."/>
            <person name="Haft D.H."/>
            <person name="Sait M."/>
            <person name="Badger J."/>
            <person name="Barabote R.D."/>
            <person name="Bradley B."/>
            <person name="Brettin T.S."/>
            <person name="Brinkac L.M."/>
            <person name="Bruce D."/>
            <person name="Creasy T."/>
            <person name="Daugherty S.C."/>
            <person name="Davidsen T.M."/>
            <person name="DeBoy R.T."/>
            <person name="Detter J.C."/>
            <person name="Dodson R.J."/>
            <person name="Durkin A.S."/>
            <person name="Ganapathy A."/>
            <person name="Gwinn-Giglio M."/>
            <person name="Han C.S."/>
            <person name="Khouri H."/>
            <person name="Kiss H."/>
            <person name="Kothari S.P."/>
            <person name="Madupu R."/>
            <person name="Nelson K.E."/>
            <person name="Nelson W.C."/>
            <person name="Paulsen I."/>
            <person name="Penn K."/>
            <person name="Ren Q."/>
            <person name="Rosovitz M.J."/>
            <person name="Selengut J.D."/>
            <person name="Shrivastava S."/>
            <person name="Sullivan S.A."/>
            <person name="Tapia R."/>
            <person name="Thompson L.S."/>
            <person name="Watkins K.L."/>
            <person name="Yang Q."/>
            <person name="Yu C."/>
            <person name="Zafar N."/>
            <person name="Zhou L."/>
            <person name="Kuske C.R."/>
        </authorList>
    </citation>
    <scope>NUCLEOTIDE SEQUENCE [LARGE SCALE GENOMIC DNA]</scope>
    <source>
        <strain evidence="3 4">Ellin345</strain>
    </source>
</reference>
<accession>Q1IIV5</accession>
<dbReference type="CDD" id="cd00038">
    <property type="entry name" value="CAP_ED"/>
    <property type="match status" value="1"/>
</dbReference>
<evidence type="ECO:0000313" key="3">
    <source>
        <dbReference type="EMBL" id="ABF43195.1"/>
    </source>
</evidence>
<dbReference type="OrthoDB" id="9127033at2"/>
<dbReference type="eggNOG" id="COG0664">
    <property type="taxonomic scope" value="Bacteria"/>
</dbReference>
<feature type="domain" description="Cyclic nucleotide-binding" evidence="2">
    <location>
        <begin position="17"/>
        <end position="113"/>
    </location>
</feature>
<dbReference type="STRING" id="204669.Acid345_4195"/>
<dbReference type="InterPro" id="IPR014710">
    <property type="entry name" value="RmlC-like_jellyroll"/>
</dbReference>
<keyword evidence="4" id="KW-1185">Reference proteome</keyword>
<proteinExistence type="predicted"/>
<dbReference type="InterPro" id="IPR050397">
    <property type="entry name" value="Env_Response_Regulators"/>
</dbReference>
<dbReference type="AlphaFoldDB" id="Q1IIV5"/>